<dbReference type="Pfam" id="PF04851">
    <property type="entry name" value="ResIII"/>
    <property type="match status" value="1"/>
</dbReference>
<keyword evidence="1" id="KW-0547">Nucleotide-binding</keyword>
<dbReference type="InterPro" id="IPR001650">
    <property type="entry name" value="Helicase_C-like"/>
</dbReference>
<dbReference type="PROSITE" id="PS51194">
    <property type="entry name" value="HELICASE_CTER"/>
    <property type="match status" value="1"/>
</dbReference>
<dbReference type="PROSITE" id="PS51192">
    <property type="entry name" value="HELICASE_ATP_BIND_1"/>
    <property type="match status" value="1"/>
</dbReference>
<feature type="domain" description="Helicase ATP-binding" evidence="4">
    <location>
        <begin position="1"/>
        <end position="150"/>
    </location>
</feature>
<evidence type="ECO:0000313" key="7">
    <source>
        <dbReference type="Proteomes" id="UP001501166"/>
    </source>
</evidence>
<sequence>MRKDEERIVWAVAGAGKTEMLFDGMGEALERGKRVCVASPRVDVCLELAPRFQAVFPDVSLALLYGEAEESYSYTQLVIATTHQLYRFKEAFDVLIIDEIDAFPYYMNEALNFAANKAKKKKAATILLTATPDKKMRGRIKKGKIAASILPARYHKHALPVPKGQYCSHSLLDKRWSHKHPVIKHIQRKIKEKKRFLIFIPTITLMEKIDPLFKELFHNSYFESVHSQDTERKEKVMKMRRGELDFLMTTTILERGVTFPNIDVIVIDADHKVYTEAALVQIAGRVGRTVDYPSGEVIYYHQGWTRAIKGAVKQIKQMNHLAKKRGYIG</sequence>
<dbReference type="PANTHER" id="PTHR30580:SF1">
    <property type="entry name" value="COMF OPERON PROTEIN 1"/>
    <property type="match status" value="1"/>
</dbReference>
<dbReference type="InterPro" id="IPR006935">
    <property type="entry name" value="Helicase/UvrB_N"/>
</dbReference>
<accession>A0ABN0X4K2</accession>
<evidence type="ECO:0000259" key="4">
    <source>
        <dbReference type="PROSITE" id="PS51192"/>
    </source>
</evidence>
<feature type="domain" description="Helicase C-terminal" evidence="5">
    <location>
        <begin position="182"/>
        <end position="329"/>
    </location>
</feature>
<dbReference type="SMART" id="SM00487">
    <property type="entry name" value="DEXDc"/>
    <property type="match status" value="1"/>
</dbReference>
<dbReference type="EMBL" id="BAAACW010000029">
    <property type="protein sequence ID" value="GAA0354948.1"/>
    <property type="molecule type" value="Genomic_DNA"/>
</dbReference>
<dbReference type="Gene3D" id="3.40.50.300">
    <property type="entry name" value="P-loop containing nucleotide triphosphate hydrolases"/>
    <property type="match status" value="2"/>
</dbReference>
<proteinExistence type="predicted"/>
<keyword evidence="3" id="KW-0238">DNA-binding</keyword>
<name>A0ABN0X4K2_9LACT</name>
<dbReference type="SUPFAM" id="SSF52540">
    <property type="entry name" value="P-loop containing nucleoside triphosphate hydrolases"/>
    <property type="match status" value="1"/>
</dbReference>
<protein>
    <recommendedName>
        <fullName evidence="8">ComF operon protein 1</fullName>
    </recommendedName>
</protein>
<gene>
    <name evidence="6" type="ORF">GCM10008932_04920</name>
</gene>
<evidence type="ECO:0000259" key="5">
    <source>
        <dbReference type="PROSITE" id="PS51194"/>
    </source>
</evidence>
<dbReference type="Proteomes" id="UP001501166">
    <property type="component" value="Unassembled WGS sequence"/>
</dbReference>
<dbReference type="PANTHER" id="PTHR30580">
    <property type="entry name" value="PRIMOSOMAL PROTEIN N"/>
    <property type="match status" value="1"/>
</dbReference>
<dbReference type="SMART" id="SM00490">
    <property type="entry name" value="HELICc"/>
    <property type="match status" value="1"/>
</dbReference>
<evidence type="ECO:0000313" key="6">
    <source>
        <dbReference type="EMBL" id="GAA0354948.1"/>
    </source>
</evidence>
<dbReference type="InterPro" id="IPR027417">
    <property type="entry name" value="P-loop_NTPase"/>
</dbReference>
<keyword evidence="7" id="KW-1185">Reference proteome</keyword>
<dbReference type="InterPro" id="IPR014001">
    <property type="entry name" value="Helicase_ATP-bd"/>
</dbReference>
<reference evidence="6 7" key="1">
    <citation type="journal article" date="2019" name="Int. J. Syst. Evol. Microbiol.">
        <title>The Global Catalogue of Microorganisms (GCM) 10K type strain sequencing project: providing services to taxonomists for standard genome sequencing and annotation.</title>
        <authorList>
            <consortium name="The Broad Institute Genomics Platform"/>
            <consortium name="The Broad Institute Genome Sequencing Center for Infectious Disease"/>
            <person name="Wu L."/>
            <person name="Ma J."/>
        </authorList>
    </citation>
    <scope>NUCLEOTIDE SEQUENCE [LARGE SCALE GENOMIC DNA]</scope>
    <source>
        <strain evidence="6 7">JCM 12662</strain>
    </source>
</reference>
<evidence type="ECO:0000256" key="1">
    <source>
        <dbReference type="ARBA" id="ARBA00022741"/>
    </source>
</evidence>
<evidence type="ECO:0000256" key="2">
    <source>
        <dbReference type="ARBA" id="ARBA00022840"/>
    </source>
</evidence>
<evidence type="ECO:0008006" key="8">
    <source>
        <dbReference type="Google" id="ProtNLM"/>
    </source>
</evidence>
<evidence type="ECO:0000256" key="3">
    <source>
        <dbReference type="ARBA" id="ARBA00023125"/>
    </source>
</evidence>
<dbReference type="Pfam" id="PF00271">
    <property type="entry name" value="Helicase_C"/>
    <property type="match status" value="1"/>
</dbReference>
<organism evidence="6 7">
    <name type="scientific">Alkalibacterium iburiense</name>
    <dbReference type="NCBI Taxonomy" id="290589"/>
    <lineage>
        <taxon>Bacteria</taxon>
        <taxon>Bacillati</taxon>
        <taxon>Bacillota</taxon>
        <taxon>Bacilli</taxon>
        <taxon>Lactobacillales</taxon>
        <taxon>Carnobacteriaceae</taxon>
        <taxon>Alkalibacterium</taxon>
    </lineage>
</organism>
<keyword evidence="2" id="KW-0067">ATP-binding</keyword>
<comment type="caution">
    <text evidence="6">The sequence shown here is derived from an EMBL/GenBank/DDBJ whole genome shotgun (WGS) entry which is preliminary data.</text>
</comment>